<dbReference type="AlphaFoldDB" id="R4KBA2"/>
<keyword evidence="1" id="KW-0812">Transmembrane</keyword>
<evidence type="ECO:0000313" key="2">
    <source>
        <dbReference type="EMBL" id="AGL00453.1"/>
    </source>
</evidence>
<feature type="transmembrane region" description="Helical" evidence="1">
    <location>
        <begin position="6"/>
        <end position="34"/>
    </location>
</feature>
<keyword evidence="1" id="KW-0472">Membrane</keyword>
<dbReference type="RefSeq" id="WP_006521107.1">
    <property type="nucleotide sequence ID" value="NC_021184.1"/>
</dbReference>
<keyword evidence="3" id="KW-1185">Reference proteome</keyword>
<dbReference type="EMBL" id="CP003273">
    <property type="protein sequence ID" value="AGL00453.1"/>
    <property type="molecule type" value="Genomic_DNA"/>
</dbReference>
<dbReference type="Proteomes" id="UP000013520">
    <property type="component" value="Chromosome"/>
</dbReference>
<evidence type="ECO:0000313" key="3">
    <source>
        <dbReference type="Proteomes" id="UP000013520"/>
    </source>
</evidence>
<name>R4KBA2_9FIRM</name>
<sequence>MTIESIIVALQVFAIGVIISMCVAAMIKGIFIGIRLREKLQLKLRPAWKASSHSATKVVSQ</sequence>
<gene>
    <name evidence="2" type="ORF">Desgi_0905</name>
</gene>
<accession>R4KBA2</accession>
<proteinExistence type="predicted"/>
<protein>
    <submittedName>
        <fullName evidence="2">Uncharacterized protein</fullName>
    </submittedName>
</protein>
<organism evidence="2 3">
    <name type="scientific">Desulfoscipio gibsoniae DSM 7213</name>
    <dbReference type="NCBI Taxonomy" id="767817"/>
    <lineage>
        <taxon>Bacteria</taxon>
        <taxon>Bacillati</taxon>
        <taxon>Bacillota</taxon>
        <taxon>Clostridia</taxon>
        <taxon>Eubacteriales</taxon>
        <taxon>Desulfallaceae</taxon>
        <taxon>Desulfoscipio</taxon>
    </lineage>
</organism>
<reference evidence="2 3" key="1">
    <citation type="submission" date="2012-01" db="EMBL/GenBank/DDBJ databases">
        <title>Complete sequence of Desulfotomaculum gibsoniae DSM 7213.</title>
        <authorList>
            <consortium name="US DOE Joint Genome Institute"/>
            <person name="Lucas S."/>
            <person name="Han J."/>
            <person name="Lapidus A."/>
            <person name="Cheng J.-F."/>
            <person name="Goodwin L."/>
            <person name="Pitluck S."/>
            <person name="Peters L."/>
            <person name="Ovchinnikova G."/>
            <person name="Teshima H."/>
            <person name="Detter J.C."/>
            <person name="Han C."/>
            <person name="Tapia R."/>
            <person name="Land M."/>
            <person name="Hauser L."/>
            <person name="Kyrpides N."/>
            <person name="Ivanova N."/>
            <person name="Pagani I."/>
            <person name="Parshina S."/>
            <person name="Plugge C."/>
            <person name="Muyzer G."/>
            <person name="Kuever J."/>
            <person name="Ivanova A."/>
            <person name="Nazina T."/>
            <person name="Klenk H.-P."/>
            <person name="Brambilla E."/>
            <person name="Spring S."/>
            <person name="Stams A.F."/>
            <person name="Woyke T."/>
        </authorList>
    </citation>
    <scope>NUCLEOTIDE SEQUENCE [LARGE SCALE GENOMIC DNA]</scope>
    <source>
        <strain evidence="2 3">DSM 7213</strain>
    </source>
</reference>
<dbReference type="HOGENOM" id="CLU_2914922_0_0_9"/>
<dbReference type="KEGG" id="dgi:Desgi_0905"/>
<keyword evidence="1" id="KW-1133">Transmembrane helix</keyword>
<evidence type="ECO:0000256" key="1">
    <source>
        <dbReference type="SAM" id="Phobius"/>
    </source>
</evidence>